<protein>
    <submittedName>
        <fullName evidence="1">Uncharacterized protein</fullName>
    </submittedName>
</protein>
<evidence type="ECO:0000313" key="2">
    <source>
        <dbReference type="Proteomes" id="UP001139981"/>
    </source>
</evidence>
<accession>A0ACC1LYH1</accession>
<comment type="caution">
    <text evidence="1">The sequence shown here is derived from an EMBL/GenBank/DDBJ whole genome shotgun (WGS) entry which is preliminary data.</text>
</comment>
<name>A0ACC1LYH1_9FUNG</name>
<evidence type="ECO:0000313" key="1">
    <source>
        <dbReference type="EMBL" id="KAJ2889267.1"/>
    </source>
</evidence>
<dbReference type="Proteomes" id="UP001139981">
    <property type="component" value="Unassembled WGS sequence"/>
</dbReference>
<proteinExistence type="predicted"/>
<sequence length="240" mass="25362">SPLAVVGKTDIEDDRSISAVFHQPQPEGLHMAVLLPGVQLPRRMLSSADLEFARTGGKSGGRFGSQHHSSENNREFGQFYRQQGNDVSQDRGRGPRRYDEQGNVNPEYHSHYRGRGGGGGGHSGSSRPNYNQQYRPPAHGSNGYSYNGGGYRGGGGGGGYRGGGSHRGGGGYNSNNNGPPPPRPMGYQPFAGRRGQPPAGTPIDAPSVHGPPRGPPSRGNYRGSQSRGGYSGGYRGRGGY</sequence>
<keyword evidence="2" id="KW-1185">Reference proteome</keyword>
<organism evidence="1 2">
    <name type="scientific">Coemansia aciculifera</name>
    <dbReference type="NCBI Taxonomy" id="417176"/>
    <lineage>
        <taxon>Eukaryota</taxon>
        <taxon>Fungi</taxon>
        <taxon>Fungi incertae sedis</taxon>
        <taxon>Zoopagomycota</taxon>
        <taxon>Kickxellomycotina</taxon>
        <taxon>Kickxellomycetes</taxon>
        <taxon>Kickxellales</taxon>
        <taxon>Kickxellaceae</taxon>
        <taxon>Coemansia</taxon>
    </lineage>
</organism>
<reference evidence="1" key="1">
    <citation type="submission" date="2022-07" db="EMBL/GenBank/DDBJ databases">
        <title>Phylogenomic reconstructions and comparative analyses of Kickxellomycotina fungi.</title>
        <authorList>
            <person name="Reynolds N.K."/>
            <person name="Stajich J.E."/>
            <person name="Barry K."/>
            <person name="Grigoriev I.V."/>
            <person name="Crous P."/>
            <person name="Smith M.E."/>
        </authorList>
    </citation>
    <scope>NUCLEOTIDE SEQUENCE</scope>
    <source>
        <strain evidence="1">CBS 190363</strain>
    </source>
</reference>
<gene>
    <name evidence="1" type="ORF">IWW38_004816</name>
</gene>
<dbReference type="EMBL" id="JANBVB010001924">
    <property type="protein sequence ID" value="KAJ2889267.1"/>
    <property type="molecule type" value="Genomic_DNA"/>
</dbReference>
<feature type="non-terminal residue" evidence="1">
    <location>
        <position position="1"/>
    </location>
</feature>